<evidence type="ECO:0000256" key="3">
    <source>
        <dbReference type="ARBA" id="ARBA00023004"/>
    </source>
</evidence>
<accession>A0A2I2KZP9</accession>
<feature type="domain" description="TauD/TfdA-like" evidence="4">
    <location>
        <begin position="49"/>
        <end position="343"/>
    </location>
</feature>
<reference evidence="5 6" key="1">
    <citation type="submission" date="2017-06" db="EMBL/GenBank/DDBJ databases">
        <authorList>
            <person name="Kim H.J."/>
            <person name="Triplett B.A."/>
        </authorList>
    </citation>
    <scope>NUCLEOTIDE SEQUENCE [LARGE SCALE GENOMIC DNA]</scope>
    <source>
        <strain evidence="5">FRACA_ARgP5</strain>
    </source>
</reference>
<evidence type="ECO:0000313" key="6">
    <source>
        <dbReference type="Proteomes" id="UP000234331"/>
    </source>
</evidence>
<organism evidence="5 6">
    <name type="scientific">Frankia canadensis</name>
    <dbReference type="NCBI Taxonomy" id="1836972"/>
    <lineage>
        <taxon>Bacteria</taxon>
        <taxon>Bacillati</taxon>
        <taxon>Actinomycetota</taxon>
        <taxon>Actinomycetes</taxon>
        <taxon>Frankiales</taxon>
        <taxon>Frankiaceae</taxon>
        <taxon>Frankia</taxon>
    </lineage>
</organism>
<dbReference type="Proteomes" id="UP000234331">
    <property type="component" value="Unassembled WGS sequence"/>
</dbReference>
<dbReference type="InterPro" id="IPR050411">
    <property type="entry name" value="AlphaKG_dependent_hydroxylases"/>
</dbReference>
<dbReference type="OrthoDB" id="9769888at2"/>
<dbReference type="GO" id="GO:0016491">
    <property type="term" value="F:oxidoreductase activity"/>
    <property type="evidence" value="ECO:0007669"/>
    <property type="project" value="UniProtKB-KW"/>
</dbReference>
<comment type="cofactor">
    <cofactor evidence="1">
        <name>Fe(2+)</name>
        <dbReference type="ChEBI" id="CHEBI:29033"/>
    </cofactor>
</comment>
<dbReference type="PANTHER" id="PTHR10696">
    <property type="entry name" value="GAMMA-BUTYROBETAINE HYDROXYLASE-RELATED"/>
    <property type="match status" value="1"/>
</dbReference>
<dbReference type="PANTHER" id="PTHR10696:SF21">
    <property type="entry name" value="TAUD_TFDA-LIKE DOMAIN-CONTAINING PROTEIN"/>
    <property type="match status" value="1"/>
</dbReference>
<evidence type="ECO:0000256" key="2">
    <source>
        <dbReference type="ARBA" id="ARBA00023002"/>
    </source>
</evidence>
<dbReference type="Gene3D" id="3.60.130.10">
    <property type="entry name" value="Clavaminate synthase-like"/>
    <property type="match status" value="1"/>
</dbReference>
<name>A0A2I2KZP9_9ACTN</name>
<keyword evidence="3" id="KW-0408">Iron</keyword>
<sequence length="347" mass="38967">MVEALSGRLTLPLGDDAHAWLMEGRRLPLVVSMRGELARDPAAARAWFAGQWETFDELLAEHGALLLRGLPLDGTAAFSELIAHYPPHRGGYAGGATPRDELGRNVYEATRVPAAVDIKLHQEMAYLRHYPAKIAFYCRQRATTDGETIIGDMRAFGRELPERFLDDLAGRGLVYHRNFRDPHTPHGCEKYPWIYHATLVNGFGTDDHDAIEADCRRLGMDVEWQPDGSLSTRLEKAAFADHPRTHERVYFNHILTQIMDGQWLGDTYEAYLDLYDRAGMPRPYHVTYGDGGQIDEADYRAVADGLAKAVVCFPWEDGDVLLVDNVYTAHGRNPYTGSRDVQVALID</sequence>
<keyword evidence="2" id="KW-0560">Oxidoreductase</keyword>
<dbReference type="AlphaFoldDB" id="A0A2I2KZP9"/>
<proteinExistence type="predicted"/>
<keyword evidence="6" id="KW-1185">Reference proteome</keyword>
<dbReference type="Pfam" id="PF02668">
    <property type="entry name" value="TauD"/>
    <property type="match status" value="1"/>
</dbReference>
<dbReference type="SUPFAM" id="SSF51197">
    <property type="entry name" value="Clavaminate synthase-like"/>
    <property type="match status" value="1"/>
</dbReference>
<dbReference type="EMBL" id="FZMO01000527">
    <property type="protein sequence ID" value="SNQ51141.1"/>
    <property type="molecule type" value="Genomic_DNA"/>
</dbReference>
<gene>
    <name evidence="5" type="ORF">FRACA_610022</name>
</gene>
<evidence type="ECO:0000313" key="5">
    <source>
        <dbReference type="EMBL" id="SNQ51141.1"/>
    </source>
</evidence>
<dbReference type="InterPro" id="IPR042098">
    <property type="entry name" value="TauD-like_sf"/>
</dbReference>
<dbReference type="RefSeq" id="WP_101834863.1">
    <property type="nucleotide sequence ID" value="NZ_FZMO01000527.1"/>
</dbReference>
<protein>
    <submittedName>
        <fullName evidence="5">Putative syringomycin biosynthesis enzyme</fullName>
    </submittedName>
</protein>
<evidence type="ECO:0000259" key="4">
    <source>
        <dbReference type="Pfam" id="PF02668"/>
    </source>
</evidence>
<evidence type="ECO:0000256" key="1">
    <source>
        <dbReference type="ARBA" id="ARBA00001954"/>
    </source>
</evidence>
<dbReference type="InterPro" id="IPR003819">
    <property type="entry name" value="TauD/TfdA-like"/>
</dbReference>